<feature type="compositionally biased region" description="Basic residues" evidence="2">
    <location>
        <begin position="18"/>
        <end position="44"/>
    </location>
</feature>
<protein>
    <submittedName>
        <fullName evidence="3">LAFE_0E14598g1_1</fullName>
    </submittedName>
</protein>
<evidence type="ECO:0000256" key="2">
    <source>
        <dbReference type="SAM" id="MobiDB-lite"/>
    </source>
</evidence>
<dbReference type="Pfam" id="PF02598">
    <property type="entry name" value="Methyltrn_RNA_3"/>
    <property type="match status" value="1"/>
</dbReference>
<dbReference type="EMBL" id="LT598488">
    <property type="protein sequence ID" value="SCW02119.1"/>
    <property type="molecule type" value="Genomic_DNA"/>
</dbReference>
<keyword evidence="4" id="KW-1185">Reference proteome</keyword>
<name>A0A1G4MEF3_LACFM</name>
<dbReference type="OrthoDB" id="361029at2759"/>
<dbReference type="Gene3D" id="3.40.1280.10">
    <property type="match status" value="2"/>
</dbReference>
<evidence type="ECO:0000313" key="3">
    <source>
        <dbReference type="EMBL" id="SCW02119.1"/>
    </source>
</evidence>
<organism evidence="3 4">
    <name type="scientific">Lachancea fermentati</name>
    <name type="common">Zygosaccharomyces fermentati</name>
    <dbReference type="NCBI Taxonomy" id="4955"/>
    <lineage>
        <taxon>Eukaryota</taxon>
        <taxon>Fungi</taxon>
        <taxon>Dikarya</taxon>
        <taxon>Ascomycota</taxon>
        <taxon>Saccharomycotina</taxon>
        <taxon>Saccharomycetes</taxon>
        <taxon>Saccharomycetales</taxon>
        <taxon>Saccharomycetaceae</taxon>
        <taxon>Lachancea</taxon>
    </lineage>
</organism>
<feature type="region of interest" description="Disordered" evidence="2">
    <location>
        <begin position="1"/>
        <end position="44"/>
    </location>
</feature>
<sequence length="418" mass="46891">MKRDKFPESEELLQDSKRAKKSLSKKQNGHKSKPKSVTPKKTKKIVKLSSKTVNYSLCIPTSILDNCSNLEQITHTVYQIAKSATIFNAAEIVILDLGERKSARKSALDNQSGHKQATQTKIKFDEVAEKQSGSSVASERQKEQKKKLSPAMLIASLLQYFVTPPYLVNSVFKKSYLECFQVAAKLPRLSALPFMRHLKDDDGRYREGLAIRMHKPGTSKKDTKKKPYEQTKYINVGKGENLELRGQLVPANVRVTVDVIERKVVSPEEAYGDFVGAKTSFGYHVRVANNFADVFTACPAPQGYTQTVWVNSGDYYFNPDLKKTIKIDSKIPHIQKIIKPMSEEDIEVNNAAPANLLVMFGRWNHISDSFKQSRDQFEGCEGAFQFFDGQLDLPGSSPLGNICIEDSCMIALATFANY</sequence>
<dbReference type="InterPro" id="IPR029026">
    <property type="entry name" value="tRNA_m1G_MTases_N"/>
</dbReference>
<gene>
    <name evidence="3" type="ORF">LAFE_0E14598G</name>
</gene>
<dbReference type="SUPFAM" id="SSF75217">
    <property type="entry name" value="alpha/beta knot"/>
    <property type="match status" value="1"/>
</dbReference>
<proteinExistence type="inferred from homology"/>
<dbReference type="PANTHER" id="PTHR12150">
    <property type="entry name" value="CLASS IV SAM-BINDING METHYLTRANSFERASE-RELATED"/>
    <property type="match status" value="1"/>
</dbReference>
<dbReference type="PANTHER" id="PTHR12150:SF13">
    <property type="entry name" value="METHYLTRANSFERASE C9ORF114-RELATED"/>
    <property type="match status" value="1"/>
</dbReference>
<dbReference type="OMA" id="YGYHVRI"/>
<reference evidence="4" key="1">
    <citation type="submission" date="2016-03" db="EMBL/GenBank/DDBJ databases">
        <authorList>
            <person name="Devillers H."/>
        </authorList>
    </citation>
    <scope>NUCLEOTIDE SEQUENCE [LARGE SCALE GENOMIC DNA]</scope>
</reference>
<evidence type="ECO:0000313" key="4">
    <source>
        <dbReference type="Proteomes" id="UP000190831"/>
    </source>
</evidence>
<dbReference type="InterPro" id="IPR029028">
    <property type="entry name" value="Alpha/beta_knot_MTases"/>
</dbReference>
<accession>A0A1G4MEF3</accession>
<dbReference type="InterPro" id="IPR003750">
    <property type="entry name" value="Put_MeTrfase-C9orf114-like"/>
</dbReference>
<dbReference type="STRING" id="4955.A0A1G4MEF3"/>
<dbReference type="GO" id="GO:0032259">
    <property type="term" value="P:methylation"/>
    <property type="evidence" value="ECO:0007669"/>
    <property type="project" value="UniProtKB-ARBA"/>
</dbReference>
<evidence type="ECO:0000256" key="1">
    <source>
        <dbReference type="ARBA" id="ARBA00009841"/>
    </source>
</evidence>
<dbReference type="CDD" id="cd18086">
    <property type="entry name" value="HsC9orf114-like"/>
    <property type="match status" value="1"/>
</dbReference>
<comment type="similarity">
    <text evidence="1">Belongs to the class IV-like SAM-binding methyltransferase superfamily.</text>
</comment>
<dbReference type="Proteomes" id="UP000190831">
    <property type="component" value="Chromosome E"/>
</dbReference>
<dbReference type="AlphaFoldDB" id="A0A1G4MEF3"/>